<reference evidence="1 2" key="1">
    <citation type="journal article" date="2019" name="Commun. Biol.">
        <title>The bagworm genome reveals a unique fibroin gene that provides high tensile strength.</title>
        <authorList>
            <person name="Kono N."/>
            <person name="Nakamura H."/>
            <person name="Ohtoshi R."/>
            <person name="Tomita M."/>
            <person name="Numata K."/>
            <person name="Arakawa K."/>
        </authorList>
    </citation>
    <scope>NUCLEOTIDE SEQUENCE [LARGE SCALE GENOMIC DNA]</scope>
</reference>
<comment type="caution">
    <text evidence="1">The sequence shown here is derived from an EMBL/GenBank/DDBJ whole genome shotgun (WGS) entry which is preliminary data.</text>
</comment>
<sequence length="115" mass="12333">MAYMNVFKLGERRCHTSVATGGCSQRTPNHITLRSHLTEHTIFSSCGRKIGSALGGGRRPRRVVISSVRGASTAGSHTTIPVSFSHKIYEESGYRHGWGLDTVALCAGATADAFL</sequence>
<dbReference type="EMBL" id="BGZK01001691">
    <property type="protein sequence ID" value="GBP84636.1"/>
    <property type="molecule type" value="Genomic_DNA"/>
</dbReference>
<dbReference type="AlphaFoldDB" id="A0A4C1Z7S7"/>
<evidence type="ECO:0000313" key="1">
    <source>
        <dbReference type="EMBL" id="GBP84636.1"/>
    </source>
</evidence>
<accession>A0A4C1Z7S7</accession>
<protein>
    <submittedName>
        <fullName evidence="1">Uncharacterized protein</fullName>
    </submittedName>
</protein>
<evidence type="ECO:0000313" key="2">
    <source>
        <dbReference type="Proteomes" id="UP000299102"/>
    </source>
</evidence>
<proteinExistence type="predicted"/>
<dbReference type="Proteomes" id="UP000299102">
    <property type="component" value="Unassembled WGS sequence"/>
</dbReference>
<keyword evidence="2" id="KW-1185">Reference proteome</keyword>
<name>A0A4C1Z7S7_EUMVA</name>
<organism evidence="1 2">
    <name type="scientific">Eumeta variegata</name>
    <name type="common">Bagworm moth</name>
    <name type="synonym">Eumeta japonica</name>
    <dbReference type="NCBI Taxonomy" id="151549"/>
    <lineage>
        <taxon>Eukaryota</taxon>
        <taxon>Metazoa</taxon>
        <taxon>Ecdysozoa</taxon>
        <taxon>Arthropoda</taxon>
        <taxon>Hexapoda</taxon>
        <taxon>Insecta</taxon>
        <taxon>Pterygota</taxon>
        <taxon>Neoptera</taxon>
        <taxon>Endopterygota</taxon>
        <taxon>Lepidoptera</taxon>
        <taxon>Glossata</taxon>
        <taxon>Ditrysia</taxon>
        <taxon>Tineoidea</taxon>
        <taxon>Psychidae</taxon>
        <taxon>Oiketicinae</taxon>
        <taxon>Eumeta</taxon>
    </lineage>
</organism>
<gene>
    <name evidence="1" type="ORF">EVAR_65561_1</name>
</gene>
<dbReference type="OrthoDB" id="7444861at2759"/>